<dbReference type="InterPro" id="IPR042097">
    <property type="entry name" value="Aminopeptidase_N-like_N_sf"/>
</dbReference>
<gene>
    <name evidence="1" type="ORF">METZ01_LOCUS381222</name>
</gene>
<protein>
    <recommendedName>
        <fullName evidence="2">Peptidase M1 membrane alanine aminopeptidase domain-containing protein</fullName>
    </recommendedName>
</protein>
<proteinExistence type="predicted"/>
<name>A0A382U3V6_9ZZZZ</name>
<feature type="non-terminal residue" evidence="1">
    <location>
        <position position="158"/>
    </location>
</feature>
<dbReference type="AlphaFoldDB" id="A0A382U3V6"/>
<dbReference type="EMBL" id="UINC01140934">
    <property type="protein sequence ID" value="SVD28368.1"/>
    <property type="molecule type" value="Genomic_DNA"/>
</dbReference>
<dbReference type="Gene3D" id="2.60.40.1730">
    <property type="entry name" value="tricorn interacting facor f3 domain"/>
    <property type="match status" value="1"/>
</dbReference>
<evidence type="ECO:0000313" key="1">
    <source>
        <dbReference type="EMBL" id="SVD28368.1"/>
    </source>
</evidence>
<organism evidence="1">
    <name type="scientific">marine metagenome</name>
    <dbReference type="NCBI Taxonomy" id="408172"/>
    <lineage>
        <taxon>unclassified sequences</taxon>
        <taxon>metagenomes</taxon>
        <taxon>ecological metagenomes</taxon>
    </lineage>
</organism>
<accession>A0A382U3V6</accession>
<evidence type="ECO:0008006" key="2">
    <source>
        <dbReference type="Google" id="ProtNLM"/>
    </source>
</evidence>
<sequence>MSFLLTPKRSLPRLNDKFYFTPLLLISILFPQEPEPIQAGVAPPSGVYAPGINVLHYDVEIGLGKETDWFAGKVNVKIALDEDSPVLPLDFSGLELLQLSVQGNKSTYSYQNGVIRIPLKNFQKNDTVVVELSYRGIPDDGLILNKNIHGERTAFVDN</sequence>
<reference evidence="1" key="1">
    <citation type="submission" date="2018-05" db="EMBL/GenBank/DDBJ databases">
        <authorList>
            <person name="Lanie J.A."/>
            <person name="Ng W.-L."/>
            <person name="Kazmierczak K.M."/>
            <person name="Andrzejewski T.M."/>
            <person name="Davidsen T.M."/>
            <person name="Wayne K.J."/>
            <person name="Tettelin H."/>
            <person name="Glass J.I."/>
            <person name="Rusch D."/>
            <person name="Podicherti R."/>
            <person name="Tsui H.-C.T."/>
            <person name="Winkler M.E."/>
        </authorList>
    </citation>
    <scope>NUCLEOTIDE SEQUENCE</scope>
</reference>
<dbReference type="SUPFAM" id="SSF63737">
    <property type="entry name" value="Leukotriene A4 hydrolase N-terminal domain"/>
    <property type="match status" value="1"/>
</dbReference>